<protein>
    <recommendedName>
        <fullName evidence="4">Protein SHQ1 homolog</fullName>
    </recommendedName>
</protein>
<evidence type="ECO:0000313" key="10">
    <source>
        <dbReference type="Proteomes" id="UP001318040"/>
    </source>
</evidence>
<feature type="compositionally biased region" description="Low complexity" evidence="8">
    <location>
        <begin position="513"/>
        <end position="522"/>
    </location>
</feature>
<dbReference type="Gene3D" id="2.60.40.790">
    <property type="match status" value="1"/>
</dbReference>
<sequence>MTVLVVIRPAVKRTWLMMTYIRSLNGSPLCSVLHPETNRNLTMLTPAFELSQDTDHLTVTIRVPYARVSELDLYIDGHDFKFYAKPYFLRLNLPGRIIEDGREKASYDAEKGVFTIRVPKESPGEHFEGLDMLTALLAPRGSRSAKTLVNEMGTLGESQEGVEEHDEEEDDEEEFDWQVEQKPYEEPACLGGTGYGFGGSRTGVFHRLQEELSDVIDLQSPESSTAAQRRALRLQAEDSKFDADHYLADYFEDEPVMETLSYRPWWDGCDAGAVPFTEEDKEQLRRFTNKSFVLDRASRRQAYLGMVDIILAVAYDVRITGGESHVEGPWNIRKLSGTLCWFETYETLQEVLVSFARRVLCYPLYRHFGLVLKVVEDAARIFALGRQGVMKCLLATHKLFRENDPAYILNDIYITDYCIWVQKTKPHRLLNLADALRKAKISKEELGFDLLEEERIGLMVQKEQEEEKELNVEIKDADESAASGVVSGLSSDLKRLNIHHDAWADKEDGSGGSSSSSSSSSDSESESESSDGASESSDSSSSESTTEGSSSSSECEDEAVGTTEANFGAMKHHQEAATSASDVSARSGEAPSPDIRARGAAENRAASGEARECAALAQSPPKQNSRVHEGSARDTRNPAGIEHRPRAFGAGPPEARQFLEAKPNAEFLKLVETPVALGRLEEESAAERCQEPRRRPLIEEL</sequence>
<proteinExistence type="inferred from homology"/>
<evidence type="ECO:0000256" key="5">
    <source>
        <dbReference type="ARBA" id="ARBA00022490"/>
    </source>
</evidence>
<evidence type="ECO:0000259" key="9">
    <source>
        <dbReference type="PROSITE" id="PS51203"/>
    </source>
</evidence>
<accession>A0AAJ7X5W0</accession>
<dbReference type="AlphaFoldDB" id="A0AAJ7X5W0"/>
<dbReference type="InterPro" id="IPR039742">
    <property type="entry name" value="Shq1"/>
</dbReference>
<dbReference type="InterPro" id="IPR008978">
    <property type="entry name" value="HSP20-like_chaperone"/>
</dbReference>
<evidence type="ECO:0000256" key="4">
    <source>
        <dbReference type="ARBA" id="ARBA00013750"/>
    </source>
</evidence>
<dbReference type="RefSeq" id="XP_032822395.1">
    <property type="nucleotide sequence ID" value="XM_032966504.1"/>
</dbReference>
<dbReference type="InterPro" id="IPR007052">
    <property type="entry name" value="CS_dom"/>
</dbReference>
<dbReference type="GO" id="GO:0005654">
    <property type="term" value="C:nucleoplasm"/>
    <property type="evidence" value="ECO:0007669"/>
    <property type="project" value="UniProtKB-SubCell"/>
</dbReference>
<dbReference type="SUPFAM" id="SSF49764">
    <property type="entry name" value="HSP20-like chaperones"/>
    <property type="match status" value="1"/>
</dbReference>
<evidence type="ECO:0000313" key="11">
    <source>
        <dbReference type="RefSeq" id="XP_032822395.1"/>
    </source>
</evidence>
<keyword evidence="10" id="KW-1185">Reference proteome</keyword>
<dbReference type="PANTHER" id="PTHR12967">
    <property type="entry name" value="PROTEIN SHQ1 HOMOLOG"/>
    <property type="match status" value="1"/>
</dbReference>
<feature type="domain" description="CS" evidence="9">
    <location>
        <begin position="43"/>
        <end position="131"/>
    </location>
</feature>
<dbReference type="GO" id="GO:0005829">
    <property type="term" value="C:cytosol"/>
    <property type="evidence" value="ECO:0007669"/>
    <property type="project" value="UniProtKB-SubCell"/>
</dbReference>
<feature type="compositionally biased region" description="Low complexity" evidence="8">
    <location>
        <begin position="530"/>
        <end position="553"/>
    </location>
</feature>
<feature type="compositionally biased region" description="Basic and acidic residues" evidence="8">
    <location>
        <begin position="626"/>
        <end position="645"/>
    </location>
</feature>
<keyword evidence="5" id="KW-0963">Cytoplasm</keyword>
<dbReference type="InterPro" id="IPR048696">
    <property type="entry name" value="SHQ1-like_CS"/>
</dbReference>
<dbReference type="GO" id="GO:0051082">
    <property type="term" value="F:unfolded protein binding"/>
    <property type="evidence" value="ECO:0007669"/>
    <property type="project" value="TreeGrafter"/>
</dbReference>
<comment type="subcellular location">
    <subcellularLocation>
        <location evidence="1">Cytoplasm</location>
        <location evidence="1">Cytosol</location>
    </subcellularLocation>
    <subcellularLocation>
        <location evidence="2">Nucleus</location>
        <location evidence="2">Nucleoplasm</location>
    </subcellularLocation>
</comment>
<dbReference type="CDD" id="cd00298">
    <property type="entry name" value="ACD_sHsps_p23-like"/>
    <property type="match status" value="1"/>
</dbReference>
<keyword evidence="7" id="KW-0175">Coiled coil</keyword>
<dbReference type="PROSITE" id="PS51203">
    <property type="entry name" value="CS"/>
    <property type="match status" value="1"/>
</dbReference>
<evidence type="ECO:0000256" key="7">
    <source>
        <dbReference type="SAM" id="Coils"/>
    </source>
</evidence>
<feature type="coiled-coil region" evidence="7">
    <location>
        <begin position="448"/>
        <end position="480"/>
    </location>
</feature>
<dbReference type="KEGG" id="pmrn:116949332"/>
<evidence type="ECO:0000256" key="3">
    <source>
        <dbReference type="ARBA" id="ARBA00005607"/>
    </source>
</evidence>
<dbReference type="CTD" id="55164"/>
<evidence type="ECO:0000256" key="2">
    <source>
        <dbReference type="ARBA" id="ARBA00004642"/>
    </source>
</evidence>
<evidence type="ECO:0000256" key="8">
    <source>
        <dbReference type="SAM" id="MobiDB-lite"/>
    </source>
</evidence>
<comment type="similarity">
    <text evidence="3">Belongs to the SHQ1 family.</text>
</comment>
<dbReference type="InterPro" id="IPR007009">
    <property type="entry name" value="Shq1_C"/>
</dbReference>
<gene>
    <name evidence="11" type="primary">SHQ1</name>
</gene>
<dbReference type="Proteomes" id="UP001318040">
    <property type="component" value="Chromosome 36"/>
</dbReference>
<dbReference type="FunFam" id="2.60.40.790:FF:000022">
    <property type="entry name" value="Protein SHQ1 homolog"/>
    <property type="match status" value="1"/>
</dbReference>
<feature type="region of interest" description="Disordered" evidence="8">
    <location>
        <begin position="682"/>
        <end position="701"/>
    </location>
</feature>
<dbReference type="Pfam" id="PF21413">
    <property type="entry name" value="SHQ1-like_CS"/>
    <property type="match status" value="1"/>
</dbReference>
<evidence type="ECO:0000256" key="1">
    <source>
        <dbReference type="ARBA" id="ARBA00004514"/>
    </source>
</evidence>
<feature type="region of interest" description="Disordered" evidence="8">
    <location>
        <begin position="503"/>
        <end position="652"/>
    </location>
</feature>
<keyword evidence="6" id="KW-0539">Nucleus</keyword>
<reference evidence="11" key="1">
    <citation type="submission" date="2025-08" db="UniProtKB">
        <authorList>
            <consortium name="RefSeq"/>
        </authorList>
    </citation>
    <scope>IDENTIFICATION</scope>
    <source>
        <tissue evidence="11">Sperm</tissue>
    </source>
</reference>
<dbReference type="Pfam" id="PF04925">
    <property type="entry name" value="SHQ1"/>
    <property type="match status" value="1"/>
</dbReference>
<dbReference type="PANTHER" id="PTHR12967:SF0">
    <property type="entry name" value="PROTEIN SHQ1 HOMOLOG"/>
    <property type="match status" value="1"/>
</dbReference>
<dbReference type="GO" id="GO:0000493">
    <property type="term" value="P:box H/ACA snoRNP assembly"/>
    <property type="evidence" value="ECO:0007669"/>
    <property type="project" value="InterPro"/>
</dbReference>
<organism evidence="10 11">
    <name type="scientific">Petromyzon marinus</name>
    <name type="common">Sea lamprey</name>
    <dbReference type="NCBI Taxonomy" id="7757"/>
    <lineage>
        <taxon>Eukaryota</taxon>
        <taxon>Metazoa</taxon>
        <taxon>Chordata</taxon>
        <taxon>Craniata</taxon>
        <taxon>Vertebrata</taxon>
        <taxon>Cyclostomata</taxon>
        <taxon>Hyperoartia</taxon>
        <taxon>Petromyzontiformes</taxon>
        <taxon>Petromyzontidae</taxon>
        <taxon>Petromyzon</taxon>
    </lineage>
</organism>
<name>A0AAJ7X5W0_PETMA</name>
<evidence type="ECO:0000256" key="6">
    <source>
        <dbReference type="ARBA" id="ARBA00023242"/>
    </source>
</evidence>